<dbReference type="GO" id="GO:0140114">
    <property type="term" value="P:cellular detoxification of fluoride"/>
    <property type="evidence" value="ECO:0007669"/>
    <property type="project" value="UniProtKB-UniRule"/>
</dbReference>
<dbReference type="RefSeq" id="WP_057797635.1">
    <property type="nucleotide sequence ID" value="NZ_BJZZ01000001.1"/>
</dbReference>
<keyword evidence="10 14" id="KW-0407">Ion channel</keyword>
<reference evidence="15 16" key="1">
    <citation type="journal article" date="2015" name="Genome Announc.">
        <title>Expanding the biotechnology potential of lactobacilli through comparative genomics of 213 strains and associated genera.</title>
        <authorList>
            <person name="Sun Z."/>
            <person name="Harris H.M."/>
            <person name="McCann A."/>
            <person name="Guo C."/>
            <person name="Argimon S."/>
            <person name="Zhang W."/>
            <person name="Yang X."/>
            <person name="Jeffery I.B."/>
            <person name="Cooney J.C."/>
            <person name="Kagawa T.F."/>
            <person name="Liu W."/>
            <person name="Song Y."/>
            <person name="Salvetti E."/>
            <person name="Wrobel A."/>
            <person name="Rasinkangas P."/>
            <person name="Parkhill J."/>
            <person name="Rea M.C."/>
            <person name="O'Sullivan O."/>
            <person name="Ritari J."/>
            <person name="Douillard F.P."/>
            <person name="Paul Ross R."/>
            <person name="Yang R."/>
            <person name="Briner A.E."/>
            <person name="Felis G.E."/>
            <person name="de Vos W.M."/>
            <person name="Barrangou R."/>
            <person name="Klaenhammer T.R."/>
            <person name="Caufield P.W."/>
            <person name="Cui Y."/>
            <person name="Zhang H."/>
            <person name="O'Toole P.W."/>
        </authorList>
    </citation>
    <scope>NUCLEOTIDE SEQUENCE [LARGE SCALE GENOMIC DNA]</scope>
    <source>
        <strain evidence="15 16">DSM 23026</strain>
    </source>
</reference>
<evidence type="ECO:0000256" key="2">
    <source>
        <dbReference type="ARBA" id="ARBA00022448"/>
    </source>
</evidence>
<dbReference type="PANTHER" id="PTHR28259:SF16">
    <property type="entry name" value="FLUORIDE-SPECIFIC ION CHANNEL FLUC 2"/>
    <property type="match status" value="1"/>
</dbReference>
<evidence type="ECO:0000256" key="3">
    <source>
        <dbReference type="ARBA" id="ARBA00022475"/>
    </source>
</evidence>
<comment type="function">
    <text evidence="13 14">Fluoride-specific ion channel. Important for reducing fluoride concentration in the cell, thus reducing its toxicity.</text>
</comment>
<name>A0A0R2NNA6_9LACO</name>
<comment type="activity regulation">
    <text evidence="14">Na(+) is not transported, but it plays an essential structural role and its presence is essential for fluoride channel function.</text>
</comment>
<accession>A0A0R2NNA6</accession>
<dbReference type="InterPro" id="IPR003691">
    <property type="entry name" value="FluC"/>
</dbReference>
<comment type="catalytic activity">
    <reaction evidence="12">
        <text>fluoride(in) = fluoride(out)</text>
        <dbReference type="Rhea" id="RHEA:76159"/>
        <dbReference type="ChEBI" id="CHEBI:17051"/>
    </reaction>
    <physiologicalReaction direction="left-to-right" evidence="12">
        <dbReference type="Rhea" id="RHEA:76160"/>
    </physiologicalReaction>
</comment>
<evidence type="ECO:0000256" key="1">
    <source>
        <dbReference type="ARBA" id="ARBA00004651"/>
    </source>
</evidence>
<evidence type="ECO:0000256" key="8">
    <source>
        <dbReference type="ARBA" id="ARBA00023065"/>
    </source>
</evidence>
<protein>
    <recommendedName>
        <fullName evidence="14">Fluoride-specific ion channel FluC</fullName>
    </recommendedName>
</protein>
<keyword evidence="9 14" id="KW-0472">Membrane</keyword>
<evidence type="ECO:0000256" key="7">
    <source>
        <dbReference type="ARBA" id="ARBA00023053"/>
    </source>
</evidence>
<sequence>MVKRSLSVAIFAFIGGIARLFLQNISNNILGQTLTATILINILGAFLLGLLSGGLLTRFSPSEPLNVGLTTGLMGGFTTFSSFELDTDKTLIAHHLGISGMYFVGTILVGIIFAVIGRKIGEYILSKGADWE</sequence>
<feature type="transmembrane region" description="Helical" evidence="14">
    <location>
        <begin position="92"/>
        <end position="117"/>
    </location>
</feature>
<keyword evidence="7 14" id="KW-0915">Sodium</keyword>
<dbReference type="EMBL" id="JQCQ01000001">
    <property type="protein sequence ID" value="KRO26322.1"/>
    <property type="molecule type" value="Genomic_DNA"/>
</dbReference>
<keyword evidence="2 14" id="KW-0813">Transport</keyword>
<comment type="similarity">
    <text evidence="11 14">Belongs to the fluoride channel Fluc/FEX (TC 1.A.43) family.</text>
</comment>
<feature type="binding site" evidence="14">
    <location>
        <position position="78"/>
    </location>
    <ligand>
        <name>Na(+)</name>
        <dbReference type="ChEBI" id="CHEBI:29101"/>
        <note>structural</note>
    </ligand>
</feature>
<dbReference type="GO" id="GO:0046872">
    <property type="term" value="F:metal ion binding"/>
    <property type="evidence" value="ECO:0007669"/>
    <property type="project" value="UniProtKB-KW"/>
</dbReference>
<evidence type="ECO:0000256" key="12">
    <source>
        <dbReference type="ARBA" id="ARBA00035585"/>
    </source>
</evidence>
<comment type="subcellular location">
    <subcellularLocation>
        <location evidence="1 14">Cell membrane</location>
        <topology evidence="1 14">Multi-pass membrane protein</topology>
    </subcellularLocation>
</comment>
<feature type="transmembrane region" description="Helical" evidence="14">
    <location>
        <begin position="34"/>
        <end position="56"/>
    </location>
</feature>
<evidence type="ECO:0000256" key="6">
    <source>
        <dbReference type="ARBA" id="ARBA00022989"/>
    </source>
</evidence>
<keyword evidence="5 14" id="KW-0479">Metal-binding</keyword>
<evidence type="ECO:0000256" key="11">
    <source>
        <dbReference type="ARBA" id="ARBA00035120"/>
    </source>
</evidence>
<dbReference type="AlphaFoldDB" id="A0A0R2NNA6"/>
<evidence type="ECO:0000313" key="15">
    <source>
        <dbReference type="EMBL" id="KRO26322.1"/>
    </source>
</evidence>
<dbReference type="Pfam" id="PF02537">
    <property type="entry name" value="CRCB"/>
    <property type="match status" value="1"/>
</dbReference>
<keyword evidence="6 14" id="KW-1133">Transmembrane helix</keyword>
<evidence type="ECO:0000256" key="14">
    <source>
        <dbReference type="HAMAP-Rule" id="MF_00454"/>
    </source>
</evidence>
<evidence type="ECO:0000256" key="10">
    <source>
        <dbReference type="ARBA" id="ARBA00023303"/>
    </source>
</evidence>
<evidence type="ECO:0000256" key="4">
    <source>
        <dbReference type="ARBA" id="ARBA00022692"/>
    </source>
</evidence>
<evidence type="ECO:0000313" key="16">
    <source>
        <dbReference type="Proteomes" id="UP000051249"/>
    </source>
</evidence>
<evidence type="ECO:0000256" key="5">
    <source>
        <dbReference type="ARBA" id="ARBA00022723"/>
    </source>
</evidence>
<keyword evidence="16" id="KW-1185">Reference proteome</keyword>
<dbReference type="HAMAP" id="MF_00454">
    <property type="entry name" value="FluC"/>
    <property type="match status" value="1"/>
</dbReference>
<dbReference type="Proteomes" id="UP000051249">
    <property type="component" value="Unassembled WGS sequence"/>
</dbReference>
<keyword evidence="4 14" id="KW-0812">Transmembrane</keyword>
<gene>
    <name evidence="14" type="primary">fluC</name>
    <name evidence="14" type="synonym">crcB</name>
    <name evidence="15" type="ORF">IV88_GL000107</name>
</gene>
<dbReference type="GO" id="GO:0062054">
    <property type="term" value="F:fluoride channel activity"/>
    <property type="evidence" value="ECO:0007669"/>
    <property type="project" value="UniProtKB-UniRule"/>
</dbReference>
<comment type="caution">
    <text evidence="15">The sequence shown here is derived from an EMBL/GenBank/DDBJ whole genome shotgun (WGS) entry which is preliminary data.</text>
</comment>
<keyword evidence="8 14" id="KW-0406">Ion transport</keyword>
<dbReference type="PANTHER" id="PTHR28259">
    <property type="entry name" value="FLUORIDE EXPORT PROTEIN 1-RELATED"/>
    <property type="match status" value="1"/>
</dbReference>
<organism evidence="15 16">
    <name type="scientific">Pediococcus argentinicus</name>
    <dbReference type="NCBI Taxonomy" id="480391"/>
    <lineage>
        <taxon>Bacteria</taxon>
        <taxon>Bacillati</taxon>
        <taxon>Bacillota</taxon>
        <taxon>Bacilli</taxon>
        <taxon>Lactobacillales</taxon>
        <taxon>Lactobacillaceae</taxon>
        <taxon>Pediococcus</taxon>
    </lineage>
</organism>
<dbReference type="GO" id="GO:0005886">
    <property type="term" value="C:plasma membrane"/>
    <property type="evidence" value="ECO:0007669"/>
    <property type="project" value="UniProtKB-SubCell"/>
</dbReference>
<evidence type="ECO:0000256" key="13">
    <source>
        <dbReference type="ARBA" id="ARBA00049940"/>
    </source>
</evidence>
<evidence type="ECO:0000256" key="9">
    <source>
        <dbReference type="ARBA" id="ARBA00023136"/>
    </source>
</evidence>
<keyword evidence="3 14" id="KW-1003">Cell membrane</keyword>
<proteinExistence type="inferred from homology"/>
<dbReference type="PATRIC" id="fig|480391.4.peg.109"/>
<feature type="binding site" evidence="14">
    <location>
        <position position="75"/>
    </location>
    <ligand>
        <name>Na(+)</name>
        <dbReference type="ChEBI" id="CHEBI:29101"/>
        <note>structural</note>
    </ligand>
</feature>
<feature type="transmembrane region" description="Helical" evidence="14">
    <location>
        <begin position="6"/>
        <end position="22"/>
    </location>
</feature>